<accession>A0A8X8AW78</accession>
<feature type="region of interest" description="Disordered" evidence="1">
    <location>
        <begin position="1"/>
        <end position="163"/>
    </location>
</feature>
<feature type="compositionally biased region" description="Basic and acidic residues" evidence="1">
    <location>
        <begin position="62"/>
        <end position="74"/>
    </location>
</feature>
<gene>
    <name evidence="2" type="ORF">Bca52824_018236</name>
</gene>
<organism evidence="2 3">
    <name type="scientific">Brassica carinata</name>
    <name type="common">Ethiopian mustard</name>
    <name type="synonym">Abyssinian cabbage</name>
    <dbReference type="NCBI Taxonomy" id="52824"/>
    <lineage>
        <taxon>Eukaryota</taxon>
        <taxon>Viridiplantae</taxon>
        <taxon>Streptophyta</taxon>
        <taxon>Embryophyta</taxon>
        <taxon>Tracheophyta</taxon>
        <taxon>Spermatophyta</taxon>
        <taxon>Magnoliopsida</taxon>
        <taxon>eudicotyledons</taxon>
        <taxon>Gunneridae</taxon>
        <taxon>Pentapetalae</taxon>
        <taxon>rosids</taxon>
        <taxon>malvids</taxon>
        <taxon>Brassicales</taxon>
        <taxon>Brassicaceae</taxon>
        <taxon>Brassiceae</taxon>
        <taxon>Brassica</taxon>
    </lineage>
</organism>
<dbReference type="Proteomes" id="UP000886595">
    <property type="component" value="Unassembled WGS sequence"/>
</dbReference>
<proteinExistence type="predicted"/>
<evidence type="ECO:0000313" key="3">
    <source>
        <dbReference type="Proteomes" id="UP000886595"/>
    </source>
</evidence>
<evidence type="ECO:0000256" key="1">
    <source>
        <dbReference type="SAM" id="MobiDB-lite"/>
    </source>
</evidence>
<comment type="caution">
    <text evidence="2">The sequence shown here is derived from an EMBL/GenBank/DDBJ whole genome shotgun (WGS) entry which is preliminary data.</text>
</comment>
<dbReference type="EMBL" id="JAAMPC010000004">
    <property type="protein sequence ID" value="KAG2315114.1"/>
    <property type="molecule type" value="Genomic_DNA"/>
</dbReference>
<dbReference type="AlphaFoldDB" id="A0A8X8AW78"/>
<sequence length="265" mass="29096">MKELPDLSRIMAARTSAKKGGSGGEVNPPCPRENVTISAAGMQAPKEGTSQKAAPKKKKKKQDPEALEEHRGEGPSEQARTGDGSKKGKKKKRKDMDAETKALRVAVEDPEEPSSEDVPLKKRRKKKETNSPDPRPCARRSSGFWCPTSESPEVADRQKISGNPIDSLILGERRDHLSEENSSHVPEGSETAALAPLWKLPRMASGSKFNRSPFLYPLMWSLIRRSKGVPSVASAPRADLRRGVRTCCLLIRQGKNLRVSCCSHL</sequence>
<evidence type="ECO:0000313" key="2">
    <source>
        <dbReference type="EMBL" id="KAG2315114.1"/>
    </source>
</evidence>
<keyword evidence="3" id="KW-1185">Reference proteome</keyword>
<reference evidence="2 3" key="1">
    <citation type="submission" date="2020-02" db="EMBL/GenBank/DDBJ databases">
        <authorList>
            <person name="Ma Q."/>
            <person name="Huang Y."/>
            <person name="Song X."/>
            <person name="Pei D."/>
        </authorList>
    </citation>
    <scope>NUCLEOTIDE SEQUENCE [LARGE SCALE GENOMIC DNA]</scope>
    <source>
        <strain evidence="2">Sxm20200214</strain>
        <tissue evidence="2">Leaf</tissue>
    </source>
</reference>
<name>A0A8X8AW78_BRACI</name>
<protein>
    <submittedName>
        <fullName evidence="2">Uncharacterized protein</fullName>
    </submittedName>
</protein>